<organism evidence="1 2">
    <name type="scientific">Neofusicoccum parvum</name>
    <dbReference type="NCBI Taxonomy" id="310453"/>
    <lineage>
        <taxon>Eukaryota</taxon>
        <taxon>Fungi</taxon>
        <taxon>Dikarya</taxon>
        <taxon>Ascomycota</taxon>
        <taxon>Pezizomycotina</taxon>
        <taxon>Dothideomycetes</taxon>
        <taxon>Dothideomycetes incertae sedis</taxon>
        <taxon>Botryosphaeriales</taxon>
        <taxon>Botryosphaeriaceae</taxon>
        <taxon>Neofusicoccum</taxon>
    </lineage>
</organism>
<dbReference type="Proteomes" id="UP001165186">
    <property type="component" value="Unassembled WGS sequence"/>
</dbReference>
<accession>A0ACB5S9S6</accession>
<name>A0ACB5S9S6_9PEZI</name>
<protein>
    <submittedName>
        <fullName evidence="1">DNA repair protein rad7</fullName>
    </submittedName>
</protein>
<sequence length="256" mass="28973">MPGYGRYYKNPDITAESLKNIRLPDKIRCDRCNKWKGHTNYSKKRLNDLRERIRSNGPKQYTSQCTLCVPGQVMELKCFVCEKDKGLEDFAKAQRKDPDHARCNDCMKEQLDTEPINGQHNYRDEFLARSDSDDDEDFSSDEEYSNMDTAKSTWEDFHPNAQTGVLIGDLNNLSCGDNDDTVTTTSGGFAPWSPIRTRSTASGSVSGRTVPAFKPKPTHESEKEDDAWGEEEADESSSDDEDSDEEYGTMASSRRC</sequence>
<proteinExistence type="predicted"/>
<keyword evidence="2" id="KW-1185">Reference proteome</keyword>
<comment type="caution">
    <text evidence="1">The sequence shown here is derived from an EMBL/GenBank/DDBJ whole genome shotgun (WGS) entry which is preliminary data.</text>
</comment>
<dbReference type="EMBL" id="BSXG01000059">
    <property type="protein sequence ID" value="GME31830.1"/>
    <property type="molecule type" value="Genomic_DNA"/>
</dbReference>
<reference evidence="1" key="1">
    <citation type="submission" date="2024-09" db="EMBL/GenBank/DDBJ databases">
        <title>Draft Genome Sequences of Neofusicoccum parvum.</title>
        <authorList>
            <person name="Ashida A."/>
            <person name="Camagna M."/>
            <person name="Tanaka A."/>
            <person name="Takemoto D."/>
        </authorList>
    </citation>
    <scope>NUCLEOTIDE SEQUENCE</scope>
    <source>
        <strain evidence="1">PPO83</strain>
    </source>
</reference>
<evidence type="ECO:0000313" key="1">
    <source>
        <dbReference type="EMBL" id="GME31830.1"/>
    </source>
</evidence>
<evidence type="ECO:0000313" key="2">
    <source>
        <dbReference type="Proteomes" id="UP001165186"/>
    </source>
</evidence>
<gene>
    <name evidence="1" type="primary">g191</name>
    <name evidence="1" type="ORF">NpPPO83_00000191</name>
</gene>